<dbReference type="PROSITE" id="PS51644">
    <property type="entry name" value="HTH_OST"/>
    <property type="match status" value="1"/>
</dbReference>
<dbReference type="PROSITE" id="PS50102">
    <property type="entry name" value="RRM"/>
    <property type="match status" value="1"/>
</dbReference>
<keyword evidence="4 6" id="KW-0694">RNA-binding</keyword>
<evidence type="ECO:0000256" key="2">
    <source>
        <dbReference type="ARBA" id="ARBA00022771"/>
    </source>
</evidence>
<dbReference type="InterPro" id="IPR025605">
    <property type="entry name" value="OST-HTH/LOTUS_dom"/>
</dbReference>
<feature type="domain" description="HTH OST-type" evidence="11">
    <location>
        <begin position="258"/>
        <end position="341"/>
    </location>
</feature>
<dbReference type="PANTHER" id="PTHR24009:SF0">
    <property type="entry name" value="ZINC FINGER CCCH DOMAIN-CONTAINING PROTEIN 18"/>
    <property type="match status" value="1"/>
</dbReference>
<keyword evidence="3 7" id="KW-0862">Zinc</keyword>
<evidence type="ECO:0000256" key="5">
    <source>
        <dbReference type="ARBA" id="ARBA00023125"/>
    </source>
</evidence>
<evidence type="ECO:0000256" key="1">
    <source>
        <dbReference type="ARBA" id="ARBA00022723"/>
    </source>
</evidence>
<protein>
    <recommendedName>
        <fullName evidence="14">Zinc finger CCCH domain-containing protein 18-like</fullName>
    </recommendedName>
</protein>
<dbReference type="Gene3D" id="3.30.70.330">
    <property type="match status" value="1"/>
</dbReference>
<evidence type="ECO:0000256" key="6">
    <source>
        <dbReference type="PROSITE-ProRule" id="PRU00176"/>
    </source>
</evidence>
<dbReference type="InterPro" id="IPR000504">
    <property type="entry name" value="RRM_dom"/>
</dbReference>
<sequence>MAEHKFAHQVFVEKRKRAHTSHVEETPLFTLQVFFNLVIFMDIECVLSCSHFSLEPKMDFSESTKVVYDRIQKLEPEKVSKIIGYLLLQDHGEREMIRLAFGPDNLIHSLISKAKSHLSLPSNSTLSPPQVNSASSMPIKFTPFSPCDPHGQSLTVYPASFPEDYHIQNQLQFLSLDNQIEPLNWSNFNNYYSDQPILSPGISTRSPGLPEFPIKNCHYFMKGCCRHGNNCRYSHGNPVPEIFSPGSNEDNNVFSLGSLKKLEMELTELLKSRKGFPVSIASLPMLYYEKFGKTLQADGYLTESQRHGKSGYSLTKLLARLKRITLIDRPHGQHAVILADEIAKYMDYSGERNEQGGIVAGSRQIYLTFPAESTFTVQDVSNYFKKFGPVHDVRIPCQQKRMFGFVTFVFVETVKVVLNKGNPHFVCGARVLVKPYREKSRDDRKTGDKFRHTMYYGSHILDVESELQSMSRVCDNSMSLKNQLLIEEQLAAKPTDQLTCFGYSLEELQLSEGHRGHMNFSSTEQFGHLFDDFNDGSANDERIRQINTKYNDQENSQGLNLPESPFASPLGNGISTAA</sequence>
<dbReference type="PROSITE" id="PS50103">
    <property type="entry name" value="ZF_C3H1"/>
    <property type="match status" value="1"/>
</dbReference>
<dbReference type="InterPro" id="IPR012677">
    <property type="entry name" value="Nucleotide-bd_a/b_plait_sf"/>
</dbReference>
<keyword evidence="13" id="KW-1185">Reference proteome</keyword>
<organism evidence="12 13">
    <name type="scientific">Deinandra increscens subsp. villosa</name>
    <dbReference type="NCBI Taxonomy" id="3103831"/>
    <lineage>
        <taxon>Eukaryota</taxon>
        <taxon>Viridiplantae</taxon>
        <taxon>Streptophyta</taxon>
        <taxon>Embryophyta</taxon>
        <taxon>Tracheophyta</taxon>
        <taxon>Spermatophyta</taxon>
        <taxon>Magnoliopsida</taxon>
        <taxon>eudicotyledons</taxon>
        <taxon>Gunneridae</taxon>
        <taxon>Pentapetalae</taxon>
        <taxon>asterids</taxon>
        <taxon>campanulids</taxon>
        <taxon>Asterales</taxon>
        <taxon>Asteraceae</taxon>
        <taxon>Asteroideae</taxon>
        <taxon>Heliantheae alliance</taxon>
        <taxon>Madieae</taxon>
        <taxon>Madiinae</taxon>
        <taxon>Deinandra</taxon>
    </lineage>
</organism>
<dbReference type="Gene3D" id="2.30.30.1190">
    <property type="match status" value="1"/>
</dbReference>
<dbReference type="SMART" id="SM00360">
    <property type="entry name" value="RRM"/>
    <property type="match status" value="1"/>
</dbReference>
<dbReference type="SUPFAM" id="SSF90229">
    <property type="entry name" value="CCCH zinc finger"/>
    <property type="match status" value="1"/>
</dbReference>
<keyword evidence="5" id="KW-0238">DNA-binding</keyword>
<dbReference type="GO" id="GO:0008270">
    <property type="term" value="F:zinc ion binding"/>
    <property type="evidence" value="ECO:0007669"/>
    <property type="project" value="UniProtKB-KW"/>
</dbReference>
<feature type="compositionally biased region" description="Polar residues" evidence="8">
    <location>
        <begin position="550"/>
        <end position="559"/>
    </location>
</feature>
<accession>A0AAP0DJZ3</accession>
<evidence type="ECO:0000313" key="12">
    <source>
        <dbReference type="EMBL" id="KAK9074092.1"/>
    </source>
</evidence>
<dbReference type="SUPFAM" id="SSF54928">
    <property type="entry name" value="RNA-binding domain, RBD"/>
    <property type="match status" value="1"/>
</dbReference>
<reference evidence="12 13" key="1">
    <citation type="submission" date="2024-04" db="EMBL/GenBank/DDBJ databases">
        <title>The reference genome of an endangered Asteraceae, Deinandra increscens subsp. villosa, native to the Central Coast of California.</title>
        <authorList>
            <person name="Guilliams M."/>
            <person name="Hasenstab-Lehman K."/>
            <person name="Meyer R."/>
            <person name="Mcevoy S."/>
        </authorList>
    </citation>
    <scope>NUCLEOTIDE SEQUENCE [LARGE SCALE GENOMIC DNA]</scope>
    <source>
        <tissue evidence="12">Leaf</tissue>
    </source>
</reference>
<name>A0AAP0DJZ3_9ASTR</name>
<dbReference type="CDD" id="cd12458">
    <property type="entry name" value="RRM_AtC3H46_like"/>
    <property type="match status" value="1"/>
</dbReference>
<evidence type="ECO:0000259" key="10">
    <source>
        <dbReference type="PROSITE" id="PS50103"/>
    </source>
</evidence>
<evidence type="ECO:0000256" key="4">
    <source>
        <dbReference type="ARBA" id="ARBA00022884"/>
    </source>
</evidence>
<feature type="domain" description="RRM" evidence="9">
    <location>
        <begin position="363"/>
        <end position="438"/>
    </location>
</feature>
<dbReference type="GO" id="GO:0003723">
    <property type="term" value="F:RNA binding"/>
    <property type="evidence" value="ECO:0007669"/>
    <property type="project" value="UniProtKB-UniRule"/>
</dbReference>
<evidence type="ECO:0000256" key="8">
    <source>
        <dbReference type="SAM" id="MobiDB-lite"/>
    </source>
</evidence>
<dbReference type="InterPro" id="IPR034365">
    <property type="entry name" value="AtC3H46-like_RRM"/>
</dbReference>
<gene>
    <name evidence="12" type="ORF">SSX86_006689</name>
</gene>
<dbReference type="InterPro" id="IPR056276">
    <property type="entry name" value="AtC3H46-like_PABC-like"/>
</dbReference>
<dbReference type="AlphaFoldDB" id="A0AAP0DJZ3"/>
<dbReference type="Proteomes" id="UP001408789">
    <property type="component" value="Unassembled WGS sequence"/>
</dbReference>
<dbReference type="EMBL" id="JBCNJP010000008">
    <property type="protein sequence ID" value="KAK9074092.1"/>
    <property type="molecule type" value="Genomic_DNA"/>
</dbReference>
<evidence type="ECO:0000259" key="11">
    <source>
        <dbReference type="PROSITE" id="PS51644"/>
    </source>
</evidence>
<evidence type="ECO:0000256" key="7">
    <source>
        <dbReference type="PROSITE-ProRule" id="PRU00723"/>
    </source>
</evidence>
<evidence type="ECO:0008006" key="14">
    <source>
        <dbReference type="Google" id="ProtNLM"/>
    </source>
</evidence>
<dbReference type="GO" id="GO:0003677">
    <property type="term" value="F:DNA binding"/>
    <property type="evidence" value="ECO:0007669"/>
    <property type="project" value="UniProtKB-KW"/>
</dbReference>
<dbReference type="InterPro" id="IPR000571">
    <property type="entry name" value="Znf_CCCH"/>
</dbReference>
<dbReference type="FunFam" id="3.30.70.330:FF:000678">
    <property type="entry name" value="zinc finger CCCH domain-containing protein 53-like isoform X2"/>
    <property type="match status" value="1"/>
</dbReference>
<feature type="zinc finger region" description="C3H1-type" evidence="7">
    <location>
        <begin position="211"/>
        <end position="238"/>
    </location>
</feature>
<keyword evidence="2 7" id="KW-0863">Zinc-finger</keyword>
<dbReference type="InterPro" id="IPR036855">
    <property type="entry name" value="Znf_CCCH_sf"/>
</dbReference>
<evidence type="ECO:0000313" key="13">
    <source>
        <dbReference type="Proteomes" id="UP001408789"/>
    </source>
</evidence>
<feature type="region of interest" description="Disordered" evidence="8">
    <location>
        <begin position="550"/>
        <end position="578"/>
    </location>
</feature>
<feature type="domain" description="C3H1-type" evidence="10">
    <location>
        <begin position="211"/>
        <end position="238"/>
    </location>
</feature>
<comment type="caution">
    <text evidence="12">The sequence shown here is derived from an EMBL/GenBank/DDBJ whole genome shotgun (WGS) entry which is preliminary data.</text>
</comment>
<dbReference type="Pfam" id="PF23182">
    <property type="entry name" value="PABC_AtC3H46"/>
    <property type="match status" value="1"/>
</dbReference>
<proteinExistence type="predicted"/>
<dbReference type="Pfam" id="PF00076">
    <property type="entry name" value="RRM_1"/>
    <property type="match status" value="1"/>
</dbReference>
<evidence type="ECO:0000259" key="9">
    <source>
        <dbReference type="PROSITE" id="PS50102"/>
    </source>
</evidence>
<dbReference type="PANTHER" id="PTHR24009">
    <property type="entry name" value="RNA-BINDING (RRM/RBD/RNP MOTIFS)"/>
    <property type="match status" value="1"/>
</dbReference>
<keyword evidence="1 7" id="KW-0479">Metal-binding</keyword>
<evidence type="ECO:0000256" key="3">
    <source>
        <dbReference type="ARBA" id="ARBA00022833"/>
    </source>
</evidence>
<dbReference type="InterPro" id="IPR035979">
    <property type="entry name" value="RBD_domain_sf"/>
</dbReference>